<proteinExistence type="predicted"/>
<feature type="region of interest" description="Disordered" evidence="1">
    <location>
        <begin position="32"/>
        <end position="52"/>
    </location>
</feature>
<dbReference type="STRING" id="797302.Halru_2710"/>
<dbReference type="SUPFAM" id="SSF54593">
    <property type="entry name" value="Glyoxalase/Bleomycin resistance protein/Dihydroxybiphenyl dioxygenase"/>
    <property type="match status" value="1"/>
</dbReference>
<dbReference type="AlphaFoldDB" id="L0ICM4"/>
<feature type="compositionally biased region" description="Basic and acidic residues" evidence="1">
    <location>
        <begin position="32"/>
        <end position="43"/>
    </location>
</feature>
<gene>
    <name evidence="2" type="ordered locus">Halru_2710</name>
</gene>
<evidence type="ECO:0000313" key="3">
    <source>
        <dbReference type="Proteomes" id="UP000010846"/>
    </source>
</evidence>
<dbReference type="HOGENOM" id="CLU_1303374_0_0_2"/>
<evidence type="ECO:0000256" key="1">
    <source>
        <dbReference type="SAM" id="MobiDB-lite"/>
    </source>
</evidence>
<sequence>MALTERLFHLHFQVPDVSHAAAALADQGVEPHRRYGRVDDESRSIPAGEPQPDGFRLRLQGAQLGTANVTLAPGPGLEFDHFGVIVPDFETVLQRARDCGWHVNVGTNRTFLHTPWGFRIEVQPTDGPVASSLDSPTDGHFSSIVLAVPEPESVRDELDAVLGEVSALELDRSGSNRPSVPQLTLAGASLPGERTILTRDLEPADS</sequence>
<dbReference type="RefSeq" id="WP_015301879.1">
    <property type="nucleotide sequence ID" value="NC_019964.1"/>
</dbReference>
<dbReference type="KEGG" id="hru:Halru_2710"/>
<dbReference type="EMBL" id="CP003050">
    <property type="protein sequence ID" value="AGB17285.1"/>
    <property type="molecule type" value="Genomic_DNA"/>
</dbReference>
<evidence type="ECO:0008006" key="4">
    <source>
        <dbReference type="Google" id="ProtNLM"/>
    </source>
</evidence>
<dbReference type="OrthoDB" id="167507at2157"/>
<organism evidence="2 3">
    <name type="scientific">Halovivax ruber (strain DSM 18193 / JCM 13892 / XH-70)</name>
    <dbReference type="NCBI Taxonomy" id="797302"/>
    <lineage>
        <taxon>Archaea</taxon>
        <taxon>Methanobacteriati</taxon>
        <taxon>Methanobacteriota</taxon>
        <taxon>Stenosarchaea group</taxon>
        <taxon>Halobacteria</taxon>
        <taxon>Halobacteriales</taxon>
        <taxon>Natrialbaceae</taxon>
        <taxon>Halovivax</taxon>
    </lineage>
</organism>
<protein>
    <recommendedName>
        <fullName evidence="4">VOC domain-containing protein</fullName>
    </recommendedName>
</protein>
<dbReference type="Gene3D" id="3.10.180.10">
    <property type="entry name" value="2,3-Dihydroxybiphenyl 1,2-Dioxygenase, domain 1"/>
    <property type="match status" value="1"/>
</dbReference>
<dbReference type="InterPro" id="IPR029068">
    <property type="entry name" value="Glyas_Bleomycin-R_OHBP_Dase"/>
</dbReference>
<evidence type="ECO:0000313" key="2">
    <source>
        <dbReference type="EMBL" id="AGB17285.1"/>
    </source>
</evidence>
<dbReference type="eggNOG" id="arCOG02708">
    <property type="taxonomic scope" value="Archaea"/>
</dbReference>
<keyword evidence="3" id="KW-1185">Reference proteome</keyword>
<dbReference type="Proteomes" id="UP000010846">
    <property type="component" value="Chromosome"/>
</dbReference>
<name>L0ICM4_HALRX</name>
<accession>L0ICM4</accession>
<reference evidence="2" key="1">
    <citation type="submission" date="2011-09" db="EMBL/GenBank/DDBJ databases">
        <title>Complete sequence of Halovivax ruber XH-70.</title>
        <authorList>
            <consortium name="US DOE Joint Genome Institute"/>
            <person name="Lucas S."/>
            <person name="Han J."/>
            <person name="Lapidus A."/>
            <person name="Cheng J.-F."/>
            <person name="Goodwin L."/>
            <person name="Pitluck S."/>
            <person name="Peters L."/>
            <person name="Mikhailova N."/>
            <person name="Davenport K."/>
            <person name="Detter J.C."/>
            <person name="Han C."/>
            <person name="Tapia R."/>
            <person name="Land M."/>
            <person name="Hauser L."/>
            <person name="Kyrpides N."/>
            <person name="Ivanova N."/>
            <person name="Pagani I."/>
            <person name="Sproer C."/>
            <person name="Anderson I."/>
            <person name="Woyke T."/>
        </authorList>
    </citation>
    <scope>NUCLEOTIDE SEQUENCE</scope>
    <source>
        <strain evidence="2">XH-70</strain>
    </source>
</reference>
<dbReference type="GeneID" id="14377325"/>